<evidence type="ECO:0000259" key="5">
    <source>
        <dbReference type="PROSITE" id="PS50932"/>
    </source>
</evidence>
<dbReference type="CDD" id="cd01392">
    <property type="entry name" value="HTH_LacI"/>
    <property type="match status" value="1"/>
</dbReference>
<dbReference type="Pfam" id="PF00532">
    <property type="entry name" value="Peripla_BP_1"/>
    <property type="match status" value="1"/>
</dbReference>
<dbReference type="InterPro" id="IPR010982">
    <property type="entry name" value="Lambda_DNA-bd_dom_sf"/>
</dbReference>
<dbReference type="SUPFAM" id="SSF47413">
    <property type="entry name" value="lambda repressor-like DNA-binding domains"/>
    <property type="match status" value="1"/>
</dbReference>
<keyword evidence="7" id="KW-1185">Reference proteome</keyword>
<protein>
    <submittedName>
        <fullName evidence="6">LacI family transcriptional regulator</fullName>
    </submittedName>
</protein>
<dbReference type="EMBL" id="BMYU01000006">
    <property type="protein sequence ID" value="GGX45841.1"/>
    <property type="molecule type" value="Genomic_DNA"/>
</dbReference>
<dbReference type="SUPFAM" id="SSF53822">
    <property type="entry name" value="Periplasmic binding protein-like I"/>
    <property type="match status" value="1"/>
</dbReference>
<dbReference type="PANTHER" id="PTHR30146">
    <property type="entry name" value="LACI-RELATED TRANSCRIPTIONAL REPRESSOR"/>
    <property type="match status" value="1"/>
</dbReference>
<dbReference type="Pfam" id="PF00356">
    <property type="entry name" value="LacI"/>
    <property type="match status" value="1"/>
</dbReference>
<dbReference type="PROSITE" id="PS50932">
    <property type="entry name" value="HTH_LACI_2"/>
    <property type="match status" value="1"/>
</dbReference>
<evidence type="ECO:0000256" key="3">
    <source>
        <dbReference type="ARBA" id="ARBA00023125"/>
    </source>
</evidence>
<accession>A0ABQ2Y0V6</accession>
<evidence type="ECO:0000313" key="6">
    <source>
        <dbReference type="EMBL" id="GGX45841.1"/>
    </source>
</evidence>
<dbReference type="Gene3D" id="1.10.260.40">
    <property type="entry name" value="lambda repressor-like DNA-binding domains"/>
    <property type="match status" value="1"/>
</dbReference>
<dbReference type="SMART" id="SM00354">
    <property type="entry name" value="HTH_LACI"/>
    <property type="match status" value="1"/>
</dbReference>
<dbReference type="InterPro" id="IPR028082">
    <property type="entry name" value="Peripla_BP_I"/>
</dbReference>
<organism evidence="6 7">
    <name type="scientific">Undibacterium squillarum</name>
    <dbReference type="NCBI Taxonomy" id="1131567"/>
    <lineage>
        <taxon>Bacteria</taxon>
        <taxon>Pseudomonadati</taxon>
        <taxon>Pseudomonadota</taxon>
        <taxon>Betaproteobacteria</taxon>
        <taxon>Burkholderiales</taxon>
        <taxon>Oxalobacteraceae</taxon>
        <taxon>Undibacterium</taxon>
    </lineage>
</organism>
<keyword evidence="4" id="KW-0804">Transcription</keyword>
<keyword evidence="3" id="KW-0238">DNA-binding</keyword>
<proteinExistence type="predicted"/>
<gene>
    <name evidence="6" type="ORF">GCM10010946_25410</name>
</gene>
<reference evidence="7" key="1">
    <citation type="journal article" date="2019" name="Int. J. Syst. Evol. Microbiol.">
        <title>The Global Catalogue of Microorganisms (GCM) 10K type strain sequencing project: providing services to taxonomists for standard genome sequencing and annotation.</title>
        <authorList>
            <consortium name="The Broad Institute Genomics Platform"/>
            <consortium name="The Broad Institute Genome Sequencing Center for Infectious Disease"/>
            <person name="Wu L."/>
            <person name="Ma J."/>
        </authorList>
    </citation>
    <scope>NUCLEOTIDE SEQUENCE [LARGE SCALE GENOMIC DNA]</scope>
    <source>
        <strain evidence="7">KCTC 23917</strain>
    </source>
</reference>
<dbReference type="Gene3D" id="3.40.50.2300">
    <property type="match status" value="2"/>
</dbReference>
<comment type="caution">
    <text evidence="6">The sequence shown here is derived from an EMBL/GenBank/DDBJ whole genome shotgun (WGS) entry which is preliminary data.</text>
</comment>
<dbReference type="RefSeq" id="WP_189357579.1">
    <property type="nucleotide sequence ID" value="NZ_BMYU01000006.1"/>
</dbReference>
<dbReference type="Proteomes" id="UP000653343">
    <property type="component" value="Unassembled WGS sequence"/>
</dbReference>
<evidence type="ECO:0000256" key="2">
    <source>
        <dbReference type="ARBA" id="ARBA00023015"/>
    </source>
</evidence>
<dbReference type="PANTHER" id="PTHR30146:SF148">
    <property type="entry name" value="HTH-TYPE TRANSCRIPTIONAL REPRESSOR PURR-RELATED"/>
    <property type="match status" value="1"/>
</dbReference>
<keyword evidence="1" id="KW-0678">Repressor</keyword>
<evidence type="ECO:0000313" key="7">
    <source>
        <dbReference type="Proteomes" id="UP000653343"/>
    </source>
</evidence>
<keyword evidence="2" id="KW-0805">Transcription regulation</keyword>
<dbReference type="InterPro" id="IPR001761">
    <property type="entry name" value="Peripla_BP/Lac1_sug-bd_dom"/>
</dbReference>
<name>A0ABQ2Y0V6_9BURK</name>
<dbReference type="InterPro" id="IPR000843">
    <property type="entry name" value="HTH_LacI"/>
</dbReference>
<sequence length="336" mass="36354">MATMKQVAEKAGVSTTTVSHVINNTRVVSEDARERVLSVIQELRYIPSAVARSLKNDRTHTIGMMIPNNSNPYFAELIQGIEDASFELGYNIILCNSYDDPKKQAAYIRVLMEKRIDGLILVSSGSDEDLSMLLANEVIPKVLVDREVTGVAADLIEADHVQGAYEATRYLISLGHKRIACVAGPDTLLPSGGRVAGYQRALKEAGITVCDDLIVHSDFTSEGGFNAFQKLLALNPKPTAIFASNDLMAIGGICAANQAGVKIPQDLSVIGYDDIALASFSTPPLTTIAQPKYQIGQLTAKTLVERIGNPDSEVRRKMLTPELVIRQSTSHPAESN</sequence>
<evidence type="ECO:0000256" key="1">
    <source>
        <dbReference type="ARBA" id="ARBA00022491"/>
    </source>
</evidence>
<feature type="domain" description="HTH lacI-type" evidence="5">
    <location>
        <begin position="2"/>
        <end position="56"/>
    </location>
</feature>
<evidence type="ECO:0000256" key="4">
    <source>
        <dbReference type="ARBA" id="ARBA00023163"/>
    </source>
</evidence>